<comment type="caution">
    <text evidence="2">The sequence shown here is derived from an EMBL/GenBank/DDBJ whole genome shotgun (WGS) entry which is preliminary data.</text>
</comment>
<keyword evidence="3" id="KW-1185">Reference proteome</keyword>
<reference evidence="2 3" key="1">
    <citation type="submission" date="2024-01" db="EMBL/GenBank/DDBJ databases">
        <title>The complete chloroplast genome sequence of Lithospermum erythrorhizon: insights into the phylogenetic relationship among Boraginaceae species and the maternal lineages of purple gromwells.</title>
        <authorList>
            <person name="Okada T."/>
            <person name="Watanabe K."/>
        </authorList>
    </citation>
    <scope>NUCLEOTIDE SEQUENCE [LARGE SCALE GENOMIC DNA]</scope>
</reference>
<dbReference type="EMBL" id="BAABME010009245">
    <property type="protein sequence ID" value="GAA0174812.1"/>
    <property type="molecule type" value="Genomic_DNA"/>
</dbReference>
<feature type="region of interest" description="Disordered" evidence="1">
    <location>
        <begin position="118"/>
        <end position="145"/>
    </location>
</feature>
<evidence type="ECO:0000313" key="3">
    <source>
        <dbReference type="Proteomes" id="UP001454036"/>
    </source>
</evidence>
<proteinExistence type="predicted"/>
<dbReference type="AlphaFoldDB" id="A0AAV3RID6"/>
<feature type="region of interest" description="Disordered" evidence="1">
    <location>
        <begin position="381"/>
        <end position="405"/>
    </location>
</feature>
<dbReference type="Proteomes" id="UP001454036">
    <property type="component" value="Unassembled WGS sequence"/>
</dbReference>
<evidence type="ECO:0000313" key="2">
    <source>
        <dbReference type="EMBL" id="GAA0174812.1"/>
    </source>
</evidence>
<evidence type="ECO:0000256" key="1">
    <source>
        <dbReference type="SAM" id="MobiDB-lite"/>
    </source>
</evidence>
<organism evidence="2 3">
    <name type="scientific">Lithospermum erythrorhizon</name>
    <name type="common">Purple gromwell</name>
    <name type="synonym">Lithospermum officinale var. erythrorhizon</name>
    <dbReference type="NCBI Taxonomy" id="34254"/>
    <lineage>
        <taxon>Eukaryota</taxon>
        <taxon>Viridiplantae</taxon>
        <taxon>Streptophyta</taxon>
        <taxon>Embryophyta</taxon>
        <taxon>Tracheophyta</taxon>
        <taxon>Spermatophyta</taxon>
        <taxon>Magnoliopsida</taxon>
        <taxon>eudicotyledons</taxon>
        <taxon>Gunneridae</taxon>
        <taxon>Pentapetalae</taxon>
        <taxon>asterids</taxon>
        <taxon>lamiids</taxon>
        <taxon>Boraginales</taxon>
        <taxon>Boraginaceae</taxon>
        <taxon>Boraginoideae</taxon>
        <taxon>Lithospermeae</taxon>
        <taxon>Lithospermum</taxon>
    </lineage>
</organism>
<feature type="compositionally biased region" description="Polar residues" evidence="1">
    <location>
        <begin position="134"/>
        <end position="145"/>
    </location>
</feature>
<protein>
    <submittedName>
        <fullName evidence="2">Uncharacterized protein</fullName>
    </submittedName>
</protein>
<accession>A0AAV3RID6</accession>
<gene>
    <name evidence="2" type="ORF">LIER_28125</name>
</gene>
<sequence>MVLFRMVCDIRSRAGLTAGVGVLMFVEVTQTFVSRADADDAEDRLGNVDASIGRETSPVTLSIIPPSTSTSDSQNICHIITTSQSMEGSLASKNARKRGDIPTIIRDSLPVPFSEEDHRNFRRGQSGPKVFRGNHSSNTPTYSPSISTSAEALTSVLEKISSTAGVSQRPLFSKRKILIANKKIRASKVLDPSNILSSKNKSLGSNLGSFQSAALEEGSPGVLLVSLPDEALVIVEEGSDFALKAKAGYSGNYLDLPHTLPGGFQVDAKSKLWKNSEAFHATRPLLLDQSEKDFEEFRDPLEIHGTAMKDLIKCVDEALHAYQKFIDYALEVGKEAPYCLFRFSKSYKDVNPSIVANYEEFIQGYPKDWFVSLSINALLSPAEEEGEAEEETHQNTTEGDPPTSA</sequence>
<feature type="compositionally biased region" description="Polar residues" evidence="1">
    <location>
        <begin position="394"/>
        <end position="405"/>
    </location>
</feature>
<name>A0AAV3RID6_LITER</name>